<dbReference type="InterPro" id="IPR051093">
    <property type="entry name" value="Neuroligin/BSAL"/>
</dbReference>
<comment type="similarity">
    <text evidence="1">Belongs to the type-B carboxylesterase/lipase family.</text>
</comment>
<dbReference type="Pfam" id="PF00135">
    <property type="entry name" value="COesterase"/>
    <property type="match status" value="1"/>
</dbReference>
<dbReference type="Gene3D" id="3.40.50.1820">
    <property type="entry name" value="alpha/beta hydrolase"/>
    <property type="match status" value="1"/>
</dbReference>
<dbReference type="SUPFAM" id="SSF53474">
    <property type="entry name" value="alpha/beta-Hydrolases"/>
    <property type="match status" value="1"/>
</dbReference>
<protein>
    <submittedName>
        <fullName evidence="4">Neuroligin-4, Y-linked</fullName>
    </submittedName>
</protein>
<keyword evidence="2" id="KW-0732">Signal</keyword>
<dbReference type="InterPro" id="IPR029058">
    <property type="entry name" value="AB_hydrolase_fold"/>
</dbReference>
<dbReference type="InParanoid" id="K1PIF7"/>
<evidence type="ECO:0000259" key="3">
    <source>
        <dbReference type="Pfam" id="PF00135"/>
    </source>
</evidence>
<dbReference type="PANTHER" id="PTHR43903">
    <property type="entry name" value="NEUROLIGIN"/>
    <property type="match status" value="1"/>
</dbReference>
<dbReference type="InterPro" id="IPR002018">
    <property type="entry name" value="CarbesteraseB"/>
</dbReference>
<dbReference type="EMBL" id="JH816457">
    <property type="protein sequence ID" value="EKC18639.1"/>
    <property type="molecule type" value="Genomic_DNA"/>
</dbReference>
<sequence>MDVICEVLLVAAFVILITHDSCLSEVYVKEVGQRIVEIKQGQVRGRVIGYPKDPTFKQVEQFAGVRYASLRGGRTRFMPPASVVRKWQHVHDASFVSEVCPQSRKPPSLRFPEGHREQIRRRMFHTNYSQEDCLTLNLVAPIRDTLKMDKGQQ</sequence>
<dbReference type="HOGENOM" id="CLU_006586_7_1_1"/>
<proteinExistence type="inferred from homology"/>
<dbReference type="InterPro" id="IPR019819">
    <property type="entry name" value="Carboxylesterase_B_CS"/>
</dbReference>
<gene>
    <name evidence="4" type="ORF">CGI_10011610</name>
</gene>
<dbReference type="AlphaFoldDB" id="K1PIF7"/>
<dbReference type="PROSITE" id="PS00941">
    <property type="entry name" value="CARBOXYLESTERASE_B_2"/>
    <property type="match status" value="1"/>
</dbReference>
<organism evidence="4">
    <name type="scientific">Magallana gigas</name>
    <name type="common">Pacific oyster</name>
    <name type="synonym">Crassostrea gigas</name>
    <dbReference type="NCBI Taxonomy" id="29159"/>
    <lineage>
        <taxon>Eukaryota</taxon>
        <taxon>Metazoa</taxon>
        <taxon>Spiralia</taxon>
        <taxon>Lophotrochozoa</taxon>
        <taxon>Mollusca</taxon>
        <taxon>Bivalvia</taxon>
        <taxon>Autobranchia</taxon>
        <taxon>Pteriomorphia</taxon>
        <taxon>Ostreida</taxon>
        <taxon>Ostreoidea</taxon>
        <taxon>Ostreidae</taxon>
        <taxon>Magallana</taxon>
    </lineage>
</organism>
<evidence type="ECO:0000256" key="2">
    <source>
        <dbReference type="ARBA" id="ARBA00022729"/>
    </source>
</evidence>
<evidence type="ECO:0000313" key="4">
    <source>
        <dbReference type="EMBL" id="EKC18639.1"/>
    </source>
</evidence>
<feature type="domain" description="Carboxylesterase type B" evidence="3">
    <location>
        <begin position="33"/>
        <end position="143"/>
    </location>
</feature>
<name>K1PIF7_MAGGI</name>
<accession>K1PIF7</accession>
<reference evidence="4" key="1">
    <citation type="journal article" date="2012" name="Nature">
        <title>The oyster genome reveals stress adaptation and complexity of shell formation.</title>
        <authorList>
            <person name="Zhang G."/>
            <person name="Fang X."/>
            <person name="Guo X."/>
            <person name="Li L."/>
            <person name="Luo R."/>
            <person name="Xu F."/>
            <person name="Yang P."/>
            <person name="Zhang L."/>
            <person name="Wang X."/>
            <person name="Qi H."/>
            <person name="Xiong Z."/>
            <person name="Que H."/>
            <person name="Xie Y."/>
            <person name="Holland P.W."/>
            <person name="Paps J."/>
            <person name="Zhu Y."/>
            <person name="Wu F."/>
            <person name="Chen Y."/>
            <person name="Wang J."/>
            <person name="Peng C."/>
            <person name="Meng J."/>
            <person name="Yang L."/>
            <person name="Liu J."/>
            <person name="Wen B."/>
            <person name="Zhang N."/>
            <person name="Huang Z."/>
            <person name="Zhu Q."/>
            <person name="Feng Y."/>
            <person name="Mount A."/>
            <person name="Hedgecock D."/>
            <person name="Xu Z."/>
            <person name="Liu Y."/>
            <person name="Domazet-Loso T."/>
            <person name="Du Y."/>
            <person name="Sun X."/>
            <person name="Zhang S."/>
            <person name="Liu B."/>
            <person name="Cheng P."/>
            <person name="Jiang X."/>
            <person name="Li J."/>
            <person name="Fan D."/>
            <person name="Wang W."/>
            <person name="Fu W."/>
            <person name="Wang T."/>
            <person name="Wang B."/>
            <person name="Zhang J."/>
            <person name="Peng Z."/>
            <person name="Li Y."/>
            <person name="Li N."/>
            <person name="Wang J."/>
            <person name="Chen M."/>
            <person name="He Y."/>
            <person name="Tan F."/>
            <person name="Song X."/>
            <person name="Zheng Q."/>
            <person name="Huang R."/>
            <person name="Yang H."/>
            <person name="Du X."/>
            <person name="Chen L."/>
            <person name="Yang M."/>
            <person name="Gaffney P.M."/>
            <person name="Wang S."/>
            <person name="Luo L."/>
            <person name="She Z."/>
            <person name="Ming Y."/>
            <person name="Huang W."/>
            <person name="Zhang S."/>
            <person name="Huang B."/>
            <person name="Zhang Y."/>
            <person name="Qu T."/>
            <person name="Ni P."/>
            <person name="Miao G."/>
            <person name="Wang J."/>
            <person name="Wang Q."/>
            <person name="Steinberg C.E."/>
            <person name="Wang H."/>
            <person name="Li N."/>
            <person name="Qian L."/>
            <person name="Zhang G."/>
            <person name="Li Y."/>
            <person name="Yang H."/>
            <person name="Liu X."/>
            <person name="Wang J."/>
            <person name="Yin Y."/>
            <person name="Wang J."/>
        </authorList>
    </citation>
    <scope>NUCLEOTIDE SEQUENCE [LARGE SCALE GENOMIC DNA]</scope>
    <source>
        <strain evidence="4">05x7-T-G4-1.051#20</strain>
    </source>
</reference>
<evidence type="ECO:0000256" key="1">
    <source>
        <dbReference type="ARBA" id="ARBA00005964"/>
    </source>
</evidence>